<organism evidence="1 2">
    <name type="scientific">Pleurodeles waltl</name>
    <name type="common">Iberian ribbed newt</name>
    <dbReference type="NCBI Taxonomy" id="8319"/>
    <lineage>
        <taxon>Eukaryota</taxon>
        <taxon>Metazoa</taxon>
        <taxon>Chordata</taxon>
        <taxon>Craniata</taxon>
        <taxon>Vertebrata</taxon>
        <taxon>Euteleostomi</taxon>
        <taxon>Amphibia</taxon>
        <taxon>Batrachia</taxon>
        <taxon>Caudata</taxon>
        <taxon>Salamandroidea</taxon>
        <taxon>Salamandridae</taxon>
        <taxon>Pleurodelinae</taxon>
        <taxon>Pleurodeles</taxon>
    </lineage>
</organism>
<reference evidence="1" key="1">
    <citation type="journal article" date="2022" name="bioRxiv">
        <title>Sequencing and chromosome-scale assembly of the giantPleurodeles waltlgenome.</title>
        <authorList>
            <person name="Brown T."/>
            <person name="Elewa A."/>
            <person name="Iarovenko S."/>
            <person name="Subramanian E."/>
            <person name="Araus A.J."/>
            <person name="Petzold A."/>
            <person name="Susuki M."/>
            <person name="Suzuki K.-i.T."/>
            <person name="Hayashi T."/>
            <person name="Toyoda A."/>
            <person name="Oliveira C."/>
            <person name="Osipova E."/>
            <person name="Leigh N.D."/>
            <person name="Simon A."/>
            <person name="Yun M.H."/>
        </authorList>
    </citation>
    <scope>NUCLEOTIDE SEQUENCE</scope>
    <source>
        <strain evidence="1">20211129_DDA</strain>
        <tissue evidence="1">Liver</tissue>
    </source>
</reference>
<gene>
    <name evidence="1" type="ORF">NDU88_001332</name>
</gene>
<protein>
    <submittedName>
        <fullName evidence="1">Uncharacterized protein</fullName>
    </submittedName>
</protein>
<sequence length="67" mass="6890">MCGASRSRAIAAAIIRFGLWNAAKEASESMKGEQLLSDRSASCALQTDGVRNPGCAAPTGLGYATTQ</sequence>
<dbReference type="EMBL" id="JANPWB010000001">
    <property type="protein sequence ID" value="KAJ1213700.1"/>
    <property type="molecule type" value="Genomic_DNA"/>
</dbReference>
<evidence type="ECO:0000313" key="2">
    <source>
        <dbReference type="Proteomes" id="UP001066276"/>
    </source>
</evidence>
<dbReference type="Proteomes" id="UP001066276">
    <property type="component" value="Chromosome 1_1"/>
</dbReference>
<comment type="caution">
    <text evidence="1">The sequence shown here is derived from an EMBL/GenBank/DDBJ whole genome shotgun (WGS) entry which is preliminary data.</text>
</comment>
<proteinExistence type="predicted"/>
<name>A0AAV7WLM5_PLEWA</name>
<dbReference type="AlphaFoldDB" id="A0AAV7WLM5"/>
<evidence type="ECO:0000313" key="1">
    <source>
        <dbReference type="EMBL" id="KAJ1213700.1"/>
    </source>
</evidence>
<keyword evidence="2" id="KW-1185">Reference proteome</keyword>
<accession>A0AAV7WLM5</accession>